<reference evidence="3 4" key="1">
    <citation type="journal article" date="2022" name="Cell">
        <title>Repeat-based holocentromeres influence genome architecture and karyotype evolution.</title>
        <authorList>
            <person name="Hofstatter P.G."/>
            <person name="Thangavel G."/>
            <person name="Lux T."/>
            <person name="Neumann P."/>
            <person name="Vondrak T."/>
            <person name="Novak P."/>
            <person name="Zhang M."/>
            <person name="Costa L."/>
            <person name="Castellani M."/>
            <person name="Scott A."/>
            <person name="Toegelov H."/>
            <person name="Fuchs J."/>
            <person name="Mata-Sucre Y."/>
            <person name="Dias Y."/>
            <person name="Vanzela A.L.L."/>
            <person name="Huettel B."/>
            <person name="Almeida C.C.S."/>
            <person name="Simkova H."/>
            <person name="Souza G."/>
            <person name="Pedrosa-Harand A."/>
            <person name="Macas J."/>
            <person name="Mayer K.F.X."/>
            <person name="Houben A."/>
            <person name="Marques A."/>
        </authorList>
    </citation>
    <scope>NUCLEOTIDE SEQUENCE [LARGE SCALE GENOMIC DNA]</scope>
    <source>
        <strain evidence="3">RhyTen1mFocal</strain>
    </source>
</reference>
<protein>
    <recommendedName>
        <fullName evidence="5">F-box domain-containing protein</fullName>
    </recommendedName>
</protein>
<dbReference type="EMBL" id="JAMRDG010000001">
    <property type="protein sequence ID" value="KAJ3706240.1"/>
    <property type="molecule type" value="Genomic_DNA"/>
</dbReference>
<dbReference type="AlphaFoldDB" id="A0AAD6EZ21"/>
<evidence type="ECO:0000313" key="3">
    <source>
        <dbReference type="EMBL" id="KAJ3706240.1"/>
    </source>
</evidence>
<comment type="caution">
    <text evidence="3">The sequence shown here is derived from an EMBL/GenBank/DDBJ whole genome shotgun (WGS) entry which is preliminary data.</text>
</comment>
<dbReference type="InterPro" id="IPR005174">
    <property type="entry name" value="KIB1-4_b-propeller"/>
</dbReference>
<sequence length="371" mass="42530">MEIIEPSFNLDTQERIRVDWSDLPIEMLQEISKKLYDIFDFVYFRAVCKKWRSATSISDLPPQLPWLLDDSDKDPGEILRFYSLFSDKIRTINCPMARGKWFWGPSHGYLFASKRWDDPTPSLLNPLTKDEVTIEIRPDVGPVLDSMGPDPIGSDDYMAFTDVPEMKGFYRPHSCEWNFVELPIDIGSGSCLKGRYYMNEPETGDTVVINIACGSYFVIPAPKTLDNSDRVYFVESMGKILRIVKHMDRTLSLDLTLALCNSNFCFDIYQLCAEDDMRQSRWVNINCIGNQIVFLDGHNGISVTACPSIGIRVNCVYHLEYYYDSYKHRATVEVYEYSISDGQTKRVHCPFINGSTWLVPNLVSSLPAAHH</sequence>
<dbReference type="Gene3D" id="1.20.1280.50">
    <property type="match status" value="1"/>
</dbReference>
<accession>A0AAD6EZ21</accession>
<dbReference type="Pfam" id="PF00646">
    <property type="entry name" value="F-box"/>
    <property type="match status" value="1"/>
</dbReference>
<evidence type="ECO:0000259" key="2">
    <source>
        <dbReference type="Pfam" id="PF03478"/>
    </source>
</evidence>
<gene>
    <name evidence="3" type="ORF">LUZ61_009945</name>
</gene>
<dbReference type="PANTHER" id="PTHR33110">
    <property type="entry name" value="F-BOX/KELCH-REPEAT PROTEIN-RELATED"/>
    <property type="match status" value="1"/>
</dbReference>
<feature type="domain" description="F-box" evidence="1">
    <location>
        <begin position="20"/>
        <end position="57"/>
    </location>
</feature>
<name>A0AAD6EZ21_9POAL</name>
<evidence type="ECO:0000259" key="1">
    <source>
        <dbReference type="Pfam" id="PF00646"/>
    </source>
</evidence>
<dbReference type="PANTHER" id="PTHR33110:SF134">
    <property type="entry name" value="OS09G0565350 PROTEIN"/>
    <property type="match status" value="1"/>
</dbReference>
<dbReference type="Proteomes" id="UP001210211">
    <property type="component" value="Unassembled WGS sequence"/>
</dbReference>
<organism evidence="3 4">
    <name type="scientific">Rhynchospora tenuis</name>
    <dbReference type="NCBI Taxonomy" id="198213"/>
    <lineage>
        <taxon>Eukaryota</taxon>
        <taxon>Viridiplantae</taxon>
        <taxon>Streptophyta</taxon>
        <taxon>Embryophyta</taxon>
        <taxon>Tracheophyta</taxon>
        <taxon>Spermatophyta</taxon>
        <taxon>Magnoliopsida</taxon>
        <taxon>Liliopsida</taxon>
        <taxon>Poales</taxon>
        <taxon>Cyperaceae</taxon>
        <taxon>Cyperoideae</taxon>
        <taxon>Rhynchosporeae</taxon>
        <taxon>Rhynchospora</taxon>
    </lineage>
</organism>
<dbReference type="InterPro" id="IPR001810">
    <property type="entry name" value="F-box_dom"/>
</dbReference>
<dbReference type="InterPro" id="IPR036047">
    <property type="entry name" value="F-box-like_dom_sf"/>
</dbReference>
<feature type="domain" description="KIB1-4 beta-propeller" evidence="2">
    <location>
        <begin position="81"/>
        <end position="329"/>
    </location>
</feature>
<dbReference type="SUPFAM" id="SSF81383">
    <property type="entry name" value="F-box domain"/>
    <property type="match status" value="1"/>
</dbReference>
<proteinExistence type="predicted"/>
<dbReference type="Pfam" id="PF03478">
    <property type="entry name" value="Beta-prop_KIB1-4"/>
    <property type="match status" value="1"/>
</dbReference>
<evidence type="ECO:0008006" key="5">
    <source>
        <dbReference type="Google" id="ProtNLM"/>
    </source>
</evidence>
<evidence type="ECO:0000313" key="4">
    <source>
        <dbReference type="Proteomes" id="UP001210211"/>
    </source>
</evidence>
<keyword evidence="4" id="KW-1185">Reference proteome</keyword>